<dbReference type="SUPFAM" id="SSF56349">
    <property type="entry name" value="DNA breaking-rejoining enzymes"/>
    <property type="match status" value="1"/>
</dbReference>
<organism evidence="7 8">
    <name type="scientific">Asanoa siamensis</name>
    <dbReference type="NCBI Taxonomy" id="926357"/>
    <lineage>
        <taxon>Bacteria</taxon>
        <taxon>Bacillati</taxon>
        <taxon>Actinomycetota</taxon>
        <taxon>Actinomycetes</taxon>
        <taxon>Micromonosporales</taxon>
        <taxon>Micromonosporaceae</taxon>
        <taxon>Asanoa</taxon>
    </lineage>
</organism>
<proteinExistence type="predicted"/>
<gene>
    <name evidence="7" type="ORF">Asi02nite_14150</name>
</gene>
<feature type="domain" description="Core-binding (CB)" evidence="6">
    <location>
        <begin position="10"/>
        <end position="96"/>
    </location>
</feature>
<keyword evidence="8" id="KW-1185">Reference proteome</keyword>
<evidence type="ECO:0000256" key="1">
    <source>
        <dbReference type="ARBA" id="ARBA00022908"/>
    </source>
</evidence>
<dbReference type="PROSITE" id="PS51898">
    <property type="entry name" value="TYR_RECOMBINASE"/>
    <property type="match status" value="1"/>
</dbReference>
<dbReference type="Gene3D" id="1.10.443.10">
    <property type="entry name" value="Intergrase catalytic core"/>
    <property type="match status" value="1"/>
</dbReference>
<name>A0ABQ4CKT0_9ACTN</name>
<dbReference type="EMBL" id="BONE01000008">
    <property type="protein sequence ID" value="GIF71897.1"/>
    <property type="molecule type" value="Genomic_DNA"/>
</dbReference>
<evidence type="ECO:0000259" key="5">
    <source>
        <dbReference type="PROSITE" id="PS51898"/>
    </source>
</evidence>
<dbReference type="InterPro" id="IPR013762">
    <property type="entry name" value="Integrase-like_cat_sf"/>
</dbReference>
<dbReference type="Proteomes" id="UP000604117">
    <property type="component" value="Unassembled WGS sequence"/>
</dbReference>
<keyword evidence="3" id="KW-0233">DNA recombination</keyword>
<dbReference type="PROSITE" id="PS51900">
    <property type="entry name" value="CB"/>
    <property type="match status" value="1"/>
</dbReference>
<dbReference type="InterPro" id="IPR050090">
    <property type="entry name" value="Tyrosine_recombinase_XerCD"/>
</dbReference>
<evidence type="ECO:0000256" key="3">
    <source>
        <dbReference type="ARBA" id="ARBA00023172"/>
    </source>
</evidence>
<dbReference type="Gene3D" id="1.10.150.130">
    <property type="match status" value="1"/>
</dbReference>
<dbReference type="Pfam" id="PF00589">
    <property type="entry name" value="Phage_integrase"/>
    <property type="match status" value="1"/>
</dbReference>
<dbReference type="InterPro" id="IPR044068">
    <property type="entry name" value="CB"/>
</dbReference>
<feature type="domain" description="Tyr recombinase" evidence="5">
    <location>
        <begin position="117"/>
        <end position="303"/>
    </location>
</feature>
<protein>
    <submittedName>
        <fullName evidence="7">Integrase</fullName>
    </submittedName>
</protein>
<dbReference type="InterPro" id="IPR004107">
    <property type="entry name" value="Integrase_SAM-like_N"/>
</dbReference>
<dbReference type="PANTHER" id="PTHR30349:SF81">
    <property type="entry name" value="TYROSINE RECOMBINASE XERC"/>
    <property type="match status" value="1"/>
</dbReference>
<dbReference type="InterPro" id="IPR011010">
    <property type="entry name" value="DNA_brk_join_enz"/>
</dbReference>
<evidence type="ECO:0000256" key="4">
    <source>
        <dbReference type="PROSITE-ProRule" id="PRU01248"/>
    </source>
</evidence>
<dbReference type="InterPro" id="IPR010998">
    <property type="entry name" value="Integrase_recombinase_N"/>
</dbReference>
<dbReference type="InterPro" id="IPR002104">
    <property type="entry name" value="Integrase_catalytic"/>
</dbReference>
<keyword evidence="1" id="KW-0229">DNA integration</keyword>
<keyword evidence="2 4" id="KW-0238">DNA-binding</keyword>
<evidence type="ECO:0000313" key="8">
    <source>
        <dbReference type="Proteomes" id="UP000604117"/>
    </source>
</evidence>
<evidence type="ECO:0000313" key="7">
    <source>
        <dbReference type="EMBL" id="GIF71897.1"/>
    </source>
</evidence>
<accession>A0ABQ4CKT0</accession>
<dbReference type="CDD" id="cd00397">
    <property type="entry name" value="DNA_BRE_C"/>
    <property type="match status" value="1"/>
</dbReference>
<dbReference type="Pfam" id="PF02899">
    <property type="entry name" value="Phage_int_SAM_1"/>
    <property type="match status" value="1"/>
</dbReference>
<reference evidence="7 8" key="1">
    <citation type="submission" date="2021-01" db="EMBL/GenBank/DDBJ databases">
        <title>Whole genome shotgun sequence of Asanoa siamensis NBRC 107932.</title>
        <authorList>
            <person name="Komaki H."/>
            <person name="Tamura T."/>
        </authorList>
    </citation>
    <scope>NUCLEOTIDE SEQUENCE [LARGE SCALE GENOMIC DNA]</scope>
    <source>
        <strain evidence="7 8">NBRC 107932</strain>
    </source>
</reference>
<dbReference type="RefSeq" id="WP_203711364.1">
    <property type="nucleotide sequence ID" value="NZ_BONE01000008.1"/>
</dbReference>
<sequence>MTSPSQDRHAAFDDLADSWDLSLDADGYSANTRTAYRNALRSLGRYLAEHHPDVRESGDVTRDQIRGWIVHTRESLSSGTARSHFAGARHFFRWAVAESEIERDPTEGIRTPKANEAQTPVLSKAEVKKLLAACAGTDFRARRDMAIILLFLDGGLRLAELTGLLVDSVSLRDRVVFVEGKGSNRSGPRRRAVPVGVKATQALDRYLRERRKHPFQAREQLWLGDRNRPSLSAEGVDMVVQRRATAAGLTVHPHQLRHTWASEARAAGLSEGDLMVLGGWRSRAMLDRYGATAASERAADAYRRLSLGDRL</sequence>
<evidence type="ECO:0000256" key="2">
    <source>
        <dbReference type="ARBA" id="ARBA00023125"/>
    </source>
</evidence>
<dbReference type="PANTHER" id="PTHR30349">
    <property type="entry name" value="PHAGE INTEGRASE-RELATED"/>
    <property type="match status" value="1"/>
</dbReference>
<evidence type="ECO:0000259" key="6">
    <source>
        <dbReference type="PROSITE" id="PS51900"/>
    </source>
</evidence>
<comment type="caution">
    <text evidence="7">The sequence shown here is derived from an EMBL/GenBank/DDBJ whole genome shotgun (WGS) entry which is preliminary data.</text>
</comment>